<evidence type="ECO:0000256" key="2">
    <source>
        <dbReference type="SAM" id="MobiDB-lite"/>
    </source>
</evidence>
<keyword evidence="3" id="KW-0812">Transmembrane</keyword>
<dbReference type="EMBL" id="FWFU01000004">
    <property type="protein sequence ID" value="SLN59238.1"/>
    <property type="molecule type" value="Genomic_DNA"/>
</dbReference>
<evidence type="ECO:0000313" key="5">
    <source>
        <dbReference type="Proteomes" id="UP000193207"/>
    </source>
</evidence>
<dbReference type="Proteomes" id="UP000193207">
    <property type="component" value="Unassembled WGS sequence"/>
</dbReference>
<keyword evidence="1 3" id="KW-0472">Membrane</keyword>
<evidence type="ECO:0000256" key="3">
    <source>
        <dbReference type="SAM" id="Phobius"/>
    </source>
</evidence>
<protein>
    <recommendedName>
        <fullName evidence="1">ATP synthase protein I</fullName>
    </recommendedName>
</protein>
<feature type="transmembrane region" description="Helical" evidence="3">
    <location>
        <begin position="39"/>
        <end position="57"/>
    </location>
</feature>
<comment type="similarity">
    <text evidence="1">Belongs to the bacterial AtpI family.</text>
</comment>
<keyword evidence="1" id="KW-0375">Hydrogen ion transport</keyword>
<feature type="compositionally biased region" description="Basic and acidic residues" evidence="2">
    <location>
        <begin position="113"/>
        <end position="122"/>
    </location>
</feature>
<gene>
    <name evidence="4" type="primary">atpI</name>
    <name evidence="4" type="ORF">ROH8110_03303</name>
</gene>
<keyword evidence="1" id="KW-0813">Transport</keyword>
<evidence type="ECO:0000256" key="1">
    <source>
        <dbReference type="PIRNR" id="PIRNR032126"/>
    </source>
</evidence>
<dbReference type="GO" id="GO:1902600">
    <property type="term" value="P:proton transmembrane transport"/>
    <property type="evidence" value="ECO:0007669"/>
    <property type="project" value="UniProtKB-KW"/>
</dbReference>
<feature type="compositionally biased region" description="Low complexity" evidence="2">
    <location>
        <begin position="103"/>
        <end position="112"/>
    </location>
</feature>
<name>A0A1X6ZRE3_9RHOB</name>
<dbReference type="RefSeq" id="WP_085818824.1">
    <property type="nucleotide sequence ID" value="NZ_FWFU01000004.1"/>
</dbReference>
<keyword evidence="1" id="KW-0406">Ion transport</keyword>
<dbReference type="InterPro" id="IPR016989">
    <property type="entry name" value="Atp1_alphaprobac"/>
</dbReference>
<dbReference type="PIRSF" id="PIRSF032126">
    <property type="entry name" value="F0F1_ATP_synthase_subunit_I"/>
    <property type="match status" value="1"/>
</dbReference>
<dbReference type="OrthoDB" id="15401at2"/>
<feature type="region of interest" description="Disordered" evidence="2">
    <location>
        <begin position="92"/>
        <end position="122"/>
    </location>
</feature>
<dbReference type="InterPro" id="IPR032820">
    <property type="entry name" value="ATPase_put"/>
</dbReference>
<reference evidence="4 5" key="1">
    <citation type="submission" date="2017-03" db="EMBL/GenBank/DDBJ databases">
        <authorList>
            <person name="Afonso C.L."/>
            <person name="Miller P.J."/>
            <person name="Scott M.A."/>
            <person name="Spackman E."/>
            <person name="Goraichik I."/>
            <person name="Dimitrov K.M."/>
            <person name="Suarez D.L."/>
            <person name="Swayne D.E."/>
        </authorList>
    </citation>
    <scope>NUCLEOTIDE SEQUENCE [LARGE SCALE GENOMIC DNA]</scope>
    <source>
        <strain evidence="4 5">CECT 8110</strain>
    </source>
</reference>
<keyword evidence="5" id="KW-1185">Reference proteome</keyword>
<dbReference type="AlphaFoldDB" id="A0A1X6ZRE3"/>
<dbReference type="GO" id="GO:0045259">
    <property type="term" value="C:proton-transporting ATP synthase complex"/>
    <property type="evidence" value="ECO:0007669"/>
    <property type="project" value="UniProtKB-UniRule"/>
</dbReference>
<comment type="function">
    <text evidence="1">A possible function for this protein is to guide the assembly of the membrane sector of the ATPase enzyme complex.</text>
</comment>
<evidence type="ECO:0000313" key="4">
    <source>
        <dbReference type="EMBL" id="SLN59238.1"/>
    </source>
</evidence>
<keyword evidence="3" id="KW-1133">Transmembrane helix</keyword>
<dbReference type="Pfam" id="PF09527">
    <property type="entry name" value="ATPase_gene1"/>
    <property type="match status" value="1"/>
</dbReference>
<accession>A0A1X6ZRE3</accession>
<proteinExistence type="inferred from homology"/>
<organism evidence="4 5">
    <name type="scientific">Roseovarius halotolerans</name>
    <dbReference type="NCBI Taxonomy" id="505353"/>
    <lineage>
        <taxon>Bacteria</taxon>
        <taxon>Pseudomonadati</taxon>
        <taxon>Pseudomonadota</taxon>
        <taxon>Alphaproteobacteria</taxon>
        <taxon>Rhodobacterales</taxon>
        <taxon>Roseobacteraceae</taxon>
        <taxon>Roseovarius</taxon>
    </lineage>
</organism>
<feature type="transmembrane region" description="Helical" evidence="3">
    <location>
        <begin position="63"/>
        <end position="84"/>
    </location>
</feature>
<feature type="compositionally biased region" description="Basic and acidic residues" evidence="2">
    <location>
        <begin position="92"/>
        <end position="101"/>
    </location>
</feature>
<sequence length="122" mass="13443">MTDPDESERLARLEDRIKALKASKEPRHHSEEHYSQAQVGWRMVTELVAGLMIGFGIGYGLDVLFGTLPILLVLFTMLGLVAGIKTMMRSARELQRQESARQGDGNDNAADAGGEKRTKDGD</sequence>